<feature type="compositionally biased region" description="Polar residues" evidence="2">
    <location>
        <begin position="82"/>
        <end position="97"/>
    </location>
</feature>
<evidence type="ECO:0000256" key="1">
    <source>
        <dbReference type="ARBA" id="ARBA00023172"/>
    </source>
</evidence>
<dbReference type="InterPro" id="IPR052055">
    <property type="entry name" value="Hepadnavirus_pol/RT"/>
</dbReference>
<evidence type="ECO:0000256" key="2">
    <source>
        <dbReference type="SAM" id="MobiDB-lite"/>
    </source>
</evidence>
<dbReference type="PANTHER" id="PTHR33050:SF7">
    <property type="entry name" value="RIBONUCLEASE H"/>
    <property type="match status" value="1"/>
</dbReference>
<sequence>MAAGYKMVCSDEKSSRLSHEEVSTVRSKFEVSLREQLKARAGAIGPIGNSESPPHDYRSGWVGADGAVASCTGELRSLQFQTSQAVTIRQGPPSTEGSRFPESDKEEPGRSDERNADFASGSADFVRHEQRAYLQTLNVRHRLLSLSRKKNFAGLRQALADVGLSLSDSPPSPVFVNDQQRHCIDSEKQRVFSTFLRKTRMQLPEFVRLLRGENAYDSRPNKALEIPPLTPEWKSYRYRREWEDIVQHGVRPKWKTTFQVQTKPPKNHTSARLALNSLVKQIRKGQDAGQYLVLDVDLLSMLENITCSPFGAVQKGMTPLSEDARVIHDLSYHEGSSVNDNTDLDSSVVVVYDGPDKLATRILEVEKEFPGITKLMSGDVAGAFSHIAIHAGYVGRFAGTIPELGILVVDLCCPFGWTLSPQHYWTAGAAISHLYSSSSPKWLHQPPEGSHNFDAKTWCDDHNLIEPDIGSRLAEAELAHRRSMTTILGPEAVNEDKFTQWDTKGKMLGLLWNIPCSLLSMPSEKISKALTRIDDMLDQKNTTRQCIQKLLGSLRHVATCIPSARPFFQQLSSLTWGHRRYSAIPVTSAARDDLYWFRSILLHAEFNAVPLSRFSGSQPVDYDIFMDASDIGRASERLKESLASLEAFLRAGALADSSLMHYQRYWHQWTTWCDWMQYPRWFSGIDLSANASQLGAFAVYLWRFGMNKTGTGDTYSTICAKLCAVRWYHRNNVGYDPGVDASHAILLRGIRRFTSPVTKQYPLSAHLLHEIFRKLDLKNARVRLLWEVRYHDRSGDAVICPVLAARWVIKGARAFGTTPEQPALSTGYGTGISAKELATTIKMAVAACGMDPTRYSTHSVRIGGATALLNAGADRLAIKVMGRWLSSAFEEYPVLTADGSSGLSKLMC</sequence>
<feature type="compositionally biased region" description="Basic and acidic residues" evidence="2">
    <location>
        <begin position="9"/>
        <end position="20"/>
    </location>
</feature>
<dbReference type="SUPFAM" id="SSF56349">
    <property type="entry name" value="DNA breaking-rejoining enzymes"/>
    <property type="match status" value="1"/>
</dbReference>
<feature type="region of interest" description="Disordered" evidence="2">
    <location>
        <begin position="82"/>
        <end position="117"/>
    </location>
</feature>
<dbReference type="OrthoDB" id="125279at2759"/>
<reference evidence="3 4" key="1">
    <citation type="submission" date="2013-11" db="EMBL/GenBank/DDBJ databases">
        <title>The Genome Sequence of Phytophthora parasitica P1976.</title>
        <authorList>
            <consortium name="The Broad Institute Genomics Platform"/>
            <person name="Russ C."/>
            <person name="Tyler B."/>
            <person name="Panabieres F."/>
            <person name="Shan W."/>
            <person name="Tripathy S."/>
            <person name="Grunwald N."/>
            <person name="Machado M."/>
            <person name="Johnson C.S."/>
            <person name="Walker B."/>
            <person name="Young S."/>
            <person name="Zeng Q."/>
            <person name="Gargeya S."/>
            <person name="Fitzgerald M."/>
            <person name="Haas B."/>
            <person name="Abouelleil A."/>
            <person name="Allen A.W."/>
            <person name="Alvarado L."/>
            <person name="Arachchi H.M."/>
            <person name="Berlin A.M."/>
            <person name="Chapman S.B."/>
            <person name="Gainer-Dewar J."/>
            <person name="Goldberg J."/>
            <person name="Griggs A."/>
            <person name="Gujja S."/>
            <person name="Hansen M."/>
            <person name="Howarth C."/>
            <person name="Imamovic A."/>
            <person name="Ireland A."/>
            <person name="Larimer J."/>
            <person name="McCowan C."/>
            <person name="Murphy C."/>
            <person name="Pearson M."/>
            <person name="Poon T.W."/>
            <person name="Priest M."/>
            <person name="Roberts A."/>
            <person name="Saif S."/>
            <person name="Shea T."/>
            <person name="Sisk P."/>
            <person name="Sykes S."/>
            <person name="Wortman J."/>
            <person name="Nusbaum C."/>
            <person name="Birren B."/>
        </authorList>
    </citation>
    <scope>NUCLEOTIDE SEQUENCE [LARGE SCALE GENOMIC DNA]</scope>
    <source>
        <strain evidence="3 4">P1976</strain>
    </source>
</reference>
<comment type="caution">
    <text evidence="3">The sequence shown here is derived from an EMBL/GenBank/DDBJ whole genome shotgun (WGS) entry which is preliminary data.</text>
</comment>
<name>A0A081AXX1_PHYNI</name>
<dbReference type="InterPro" id="IPR011010">
    <property type="entry name" value="DNA_brk_join_enz"/>
</dbReference>
<organism evidence="3 4">
    <name type="scientific">Phytophthora nicotianae P1976</name>
    <dbReference type="NCBI Taxonomy" id="1317066"/>
    <lineage>
        <taxon>Eukaryota</taxon>
        <taxon>Sar</taxon>
        <taxon>Stramenopiles</taxon>
        <taxon>Oomycota</taxon>
        <taxon>Peronosporomycetes</taxon>
        <taxon>Peronosporales</taxon>
        <taxon>Peronosporaceae</taxon>
        <taxon>Phytophthora</taxon>
    </lineage>
</organism>
<dbReference type="GO" id="GO:0003677">
    <property type="term" value="F:DNA binding"/>
    <property type="evidence" value="ECO:0007669"/>
    <property type="project" value="InterPro"/>
</dbReference>
<dbReference type="EMBL" id="ANJA01000435">
    <property type="protein sequence ID" value="ETO83732.1"/>
    <property type="molecule type" value="Genomic_DNA"/>
</dbReference>
<accession>A0A081AXX1</accession>
<evidence type="ECO:0000313" key="3">
    <source>
        <dbReference type="EMBL" id="ETO83732.1"/>
    </source>
</evidence>
<feature type="region of interest" description="Disordered" evidence="2">
    <location>
        <begin position="1"/>
        <end position="20"/>
    </location>
</feature>
<dbReference type="GO" id="GO:0006310">
    <property type="term" value="P:DNA recombination"/>
    <property type="evidence" value="ECO:0007669"/>
    <property type="project" value="UniProtKB-KW"/>
</dbReference>
<gene>
    <name evidence="3" type="ORF">F444_02288</name>
</gene>
<dbReference type="PANTHER" id="PTHR33050">
    <property type="entry name" value="REVERSE TRANSCRIPTASE DOMAIN-CONTAINING PROTEIN"/>
    <property type="match status" value="1"/>
</dbReference>
<dbReference type="AlphaFoldDB" id="A0A081AXX1"/>
<feature type="compositionally biased region" description="Basic and acidic residues" evidence="2">
    <location>
        <begin position="99"/>
        <end position="116"/>
    </location>
</feature>
<protein>
    <recommendedName>
        <fullName evidence="5">Tyr recombinase domain-containing protein</fullName>
    </recommendedName>
</protein>
<dbReference type="InterPro" id="IPR043502">
    <property type="entry name" value="DNA/RNA_pol_sf"/>
</dbReference>
<dbReference type="SUPFAM" id="SSF56672">
    <property type="entry name" value="DNA/RNA polymerases"/>
    <property type="match status" value="1"/>
</dbReference>
<evidence type="ECO:0008006" key="5">
    <source>
        <dbReference type="Google" id="ProtNLM"/>
    </source>
</evidence>
<dbReference type="Proteomes" id="UP000028582">
    <property type="component" value="Unassembled WGS sequence"/>
</dbReference>
<dbReference type="GO" id="GO:0015074">
    <property type="term" value="P:DNA integration"/>
    <property type="evidence" value="ECO:0007669"/>
    <property type="project" value="InterPro"/>
</dbReference>
<dbReference type="Gene3D" id="1.10.443.10">
    <property type="entry name" value="Intergrase catalytic core"/>
    <property type="match status" value="1"/>
</dbReference>
<evidence type="ECO:0000313" key="4">
    <source>
        <dbReference type="Proteomes" id="UP000028582"/>
    </source>
</evidence>
<dbReference type="InterPro" id="IPR013762">
    <property type="entry name" value="Integrase-like_cat_sf"/>
</dbReference>
<proteinExistence type="predicted"/>
<dbReference type="SUPFAM" id="SSF47823">
    <property type="entry name" value="lambda integrase-like, N-terminal domain"/>
    <property type="match status" value="1"/>
</dbReference>
<keyword evidence="1" id="KW-0233">DNA recombination</keyword>